<dbReference type="InterPro" id="IPR031052">
    <property type="entry name" value="FHY3/FAR1"/>
</dbReference>
<keyword evidence="2 6" id="KW-0479">Metal-binding</keyword>
<dbReference type="PANTHER" id="PTHR31669:SF251">
    <property type="entry name" value="PROTEIN FAR1-RELATED SEQUENCE"/>
    <property type="match status" value="1"/>
</dbReference>
<evidence type="ECO:0000256" key="1">
    <source>
        <dbReference type="ARBA" id="ARBA00005889"/>
    </source>
</evidence>
<evidence type="ECO:0000313" key="11">
    <source>
        <dbReference type="Proteomes" id="UP001372338"/>
    </source>
</evidence>
<feature type="transmembrane region" description="Helical" evidence="8">
    <location>
        <begin position="20"/>
        <end position="41"/>
    </location>
</feature>
<dbReference type="SMART" id="SM00575">
    <property type="entry name" value="ZnF_PMZ"/>
    <property type="match status" value="1"/>
</dbReference>
<dbReference type="EMBL" id="JAYWIO010000004">
    <property type="protein sequence ID" value="KAK7269678.1"/>
    <property type="molecule type" value="Genomic_DNA"/>
</dbReference>
<keyword evidence="6" id="KW-0539">Nucleus</keyword>
<evidence type="ECO:0000256" key="4">
    <source>
        <dbReference type="ARBA" id="ARBA00022833"/>
    </source>
</evidence>
<evidence type="ECO:0000256" key="6">
    <source>
        <dbReference type="RuleBase" id="RU367018"/>
    </source>
</evidence>
<evidence type="ECO:0000259" key="9">
    <source>
        <dbReference type="PROSITE" id="PS50966"/>
    </source>
</evidence>
<gene>
    <name evidence="10" type="ORF">RIF29_22412</name>
</gene>
<dbReference type="InterPro" id="IPR006564">
    <property type="entry name" value="Znf_PMZ"/>
</dbReference>
<dbReference type="GO" id="GO:0005634">
    <property type="term" value="C:nucleus"/>
    <property type="evidence" value="ECO:0007669"/>
    <property type="project" value="UniProtKB-SubCell"/>
</dbReference>
<reference evidence="10 11" key="1">
    <citation type="submission" date="2024-01" db="EMBL/GenBank/DDBJ databases">
        <title>The genomes of 5 underutilized Papilionoideae crops provide insights into root nodulation and disease resistanc.</title>
        <authorList>
            <person name="Yuan L."/>
        </authorList>
    </citation>
    <scope>NUCLEOTIDE SEQUENCE [LARGE SCALE GENOMIC DNA]</scope>
    <source>
        <strain evidence="10">ZHUSHIDOU_FW_LH</strain>
        <tissue evidence="10">Leaf</tissue>
    </source>
</reference>
<sequence>MCFLDRWLLLSFVYMRTDVMSVYGIVMHFLIGFVCLTSLALSPRHLLRPATAPPPPPPPLTLLKLDLKAGIMWSLTKSSDEQGAIALKNNAAASLIVDWKPRAMDKALAEVMPESRHCLSTWHLLQNGIKHLGNLMKGESDFLRDFKRCICKKFETSGILCSHALKVFEANDVKDKELKSHQPGGVSCLAPPSYEPSPAQEDQLSFTECLMAPHDDMDTPTLDEMSSIPDLHSKN</sequence>
<feature type="domain" description="SWIM-type" evidence="9">
    <location>
        <begin position="134"/>
        <end position="172"/>
    </location>
</feature>
<proteinExistence type="inferred from homology"/>
<evidence type="ECO:0000256" key="7">
    <source>
        <dbReference type="SAM" id="MobiDB-lite"/>
    </source>
</evidence>
<keyword evidence="3 5" id="KW-0863">Zinc-finger</keyword>
<keyword evidence="11" id="KW-1185">Reference proteome</keyword>
<protein>
    <recommendedName>
        <fullName evidence="6">Protein FAR1-RELATED SEQUENCE</fullName>
    </recommendedName>
</protein>
<dbReference type="GO" id="GO:0008270">
    <property type="term" value="F:zinc ion binding"/>
    <property type="evidence" value="ECO:0007669"/>
    <property type="project" value="UniProtKB-UniRule"/>
</dbReference>
<comment type="similarity">
    <text evidence="1 6">Belongs to the FHY3/FAR1 family.</text>
</comment>
<feature type="region of interest" description="Disordered" evidence="7">
    <location>
        <begin position="213"/>
        <end position="235"/>
    </location>
</feature>
<dbReference type="PANTHER" id="PTHR31669">
    <property type="entry name" value="PROTEIN FAR1-RELATED SEQUENCE 10-RELATED"/>
    <property type="match status" value="1"/>
</dbReference>
<dbReference type="Pfam" id="PF04434">
    <property type="entry name" value="SWIM"/>
    <property type="match status" value="1"/>
</dbReference>
<keyword evidence="4 6" id="KW-0862">Zinc</keyword>
<dbReference type="InterPro" id="IPR007527">
    <property type="entry name" value="Znf_SWIM"/>
</dbReference>
<evidence type="ECO:0000256" key="8">
    <source>
        <dbReference type="SAM" id="Phobius"/>
    </source>
</evidence>
<evidence type="ECO:0000256" key="3">
    <source>
        <dbReference type="ARBA" id="ARBA00022771"/>
    </source>
</evidence>
<organism evidence="10 11">
    <name type="scientific">Crotalaria pallida</name>
    <name type="common">Smooth rattlebox</name>
    <name type="synonym">Crotalaria striata</name>
    <dbReference type="NCBI Taxonomy" id="3830"/>
    <lineage>
        <taxon>Eukaryota</taxon>
        <taxon>Viridiplantae</taxon>
        <taxon>Streptophyta</taxon>
        <taxon>Embryophyta</taxon>
        <taxon>Tracheophyta</taxon>
        <taxon>Spermatophyta</taxon>
        <taxon>Magnoliopsida</taxon>
        <taxon>eudicotyledons</taxon>
        <taxon>Gunneridae</taxon>
        <taxon>Pentapetalae</taxon>
        <taxon>rosids</taxon>
        <taxon>fabids</taxon>
        <taxon>Fabales</taxon>
        <taxon>Fabaceae</taxon>
        <taxon>Papilionoideae</taxon>
        <taxon>50 kb inversion clade</taxon>
        <taxon>genistoids sensu lato</taxon>
        <taxon>core genistoids</taxon>
        <taxon>Crotalarieae</taxon>
        <taxon>Crotalaria</taxon>
    </lineage>
</organism>
<evidence type="ECO:0000256" key="2">
    <source>
        <dbReference type="ARBA" id="ARBA00022723"/>
    </source>
</evidence>
<dbReference type="AlphaFoldDB" id="A0AAN9I6U7"/>
<keyword evidence="8" id="KW-1133">Transmembrane helix</keyword>
<keyword evidence="8" id="KW-0472">Membrane</keyword>
<name>A0AAN9I6U7_CROPI</name>
<evidence type="ECO:0000313" key="10">
    <source>
        <dbReference type="EMBL" id="KAK7269678.1"/>
    </source>
</evidence>
<dbReference type="GO" id="GO:0006355">
    <property type="term" value="P:regulation of DNA-templated transcription"/>
    <property type="evidence" value="ECO:0007669"/>
    <property type="project" value="UniProtKB-UniRule"/>
</dbReference>
<keyword evidence="8" id="KW-0812">Transmembrane</keyword>
<dbReference type="Proteomes" id="UP001372338">
    <property type="component" value="Unassembled WGS sequence"/>
</dbReference>
<comment type="subcellular location">
    <subcellularLocation>
        <location evidence="6">Nucleus</location>
    </subcellularLocation>
</comment>
<comment type="function">
    <text evidence="6">Putative transcription activator involved in regulating light control of development.</text>
</comment>
<accession>A0AAN9I6U7</accession>
<comment type="caution">
    <text evidence="10">The sequence shown here is derived from an EMBL/GenBank/DDBJ whole genome shotgun (WGS) entry which is preliminary data.</text>
</comment>
<feature type="region of interest" description="Disordered" evidence="7">
    <location>
        <begin position="180"/>
        <end position="200"/>
    </location>
</feature>
<dbReference type="PROSITE" id="PS50966">
    <property type="entry name" value="ZF_SWIM"/>
    <property type="match status" value="1"/>
</dbReference>
<evidence type="ECO:0000256" key="5">
    <source>
        <dbReference type="PROSITE-ProRule" id="PRU00325"/>
    </source>
</evidence>